<evidence type="ECO:0000256" key="9">
    <source>
        <dbReference type="ARBA" id="ARBA00023136"/>
    </source>
</evidence>
<dbReference type="AlphaFoldDB" id="A0A1I7B579"/>
<dbReference type="GO" id="GO:0008360">
    <property type="term" value="P:regulation of cell shape"/>
    <property type="evidence" value="ECO:0007669"/>
    <property type="project" value="UniProtKB-KW"/>
</dbReference>
<proteinExistence type="inferred from homology"/>
<feature type="transmembrane region" description="Helical" evidence="14">
    <location>
        <begin position="112"/>
        <end position="133"/>
    </location>
</feature>
<evidence type="ECO:0000256" key="14">
    <source>
        <dbReference type="HAMAP-Rule" id="MF_01006"/>
    </source>
</evidence>
<evidence type="ECO:0000313" key="16">
    <source>
        <dbReference type="Proteomes" id="UP000236454"/>
    </source>
</evidence>
<keyword evidence="6 14" id="KW-0812">Transmembrane</keyword>
<feature type="transmembrane region" description="Helical" evidence="14">
    <location>
        <begin position="82"/>
        <end position="100"/>
    </location>
</feature>
<dbReference type="RefSeq" id="WP_090250907.1">
    <property type="nucleotide sequence ID" value="NZ_FPAS01000004.1"/>
</dbReference>
<dbReference type="GO" id="GO:0046677">
    <property type="term" value="P:response to antibiotic"/>
    <property type="evidence" value="ECO:0007669"/>
    <property type="project" value="UniProtKB-UniRule"/>
</dbReference>
<comment type="subcellular location">
    <subcellularLocation>
        <location evidence="1 14">Cell membrane</location>
        <topology evidence="1 14">Multi-pass membrane protein</topology>
    </subcellularLocation>
</comment>
<name>A0A1I7B579_9FLAO</name>
<gene>
    <name evidence="14" type="primary">uppP</name>
    <name evidence="15" type="ORF">SAMN05216474_2563</name>
</gene>
<reference evidence="15 16" key="1">
    <citation type="submission" date="2016-10" db="EMBL/GenBank/DDBJ databases">
        <authorList>
            <person name="de Groot N.N."/>
        </authorList>
    </citation>
    <scope>NUCLEOTIDE SEQUENCE [LARGE SCALE GENOMIC DNA]</scope>
    <source>
        <strain evidence="15 16">CGMCC 1.7005</strain>
    </source>
</reference>
<comment type="similarity">
    <text evidence="2 14">Belongs to the UppP family.</text>
</comment>
<keyword evidence="8 14" id="KW-1133">Transmembrane helix</keyword>
<dbReference type="STRING" id="477690.SAMN05216474_2563"/>
<evidence type="ECO:0000256" key="2">
    <source>
        <dbReference type="ARBA" id="ARBA00010621"/>
    </source>
</evidence>
<keyword evidence="10 14" id="KW-0046">Antibiotic resistance</keyword>
<dbReference type="Pfam" id="PF02673">
    <property type="entry name" value="BacA"/>
    <property type="match status" value="1"/>
</dbReference>
<evidence type="ECO:0000256" key="5">
    <source>
        <dbReference type="ARBA" id="ARBA00022475"/>
    </source>
</evidence>
<dbReference type="HAMAP" id="MF_01006">
    <property type="entry name" value="Undec_diphosphatase"/>
    <property type="match status" value="1"/>
</dbReference>
<dbReference type="GO" id="GO:0071555">
    <property type="term" value="P:cell wall organization"/>
    <property type="evidence" value="ECO:0007669"/>
    <property type="project" value="UniProtKB-KW"/>
</dbReference>
<evidence type="ECO:0000313" key="15">
    <source>
        <dbReference type="EMBL" id="SFT82327.1"/>
    </source>
</evidence>
<comment type="function">
    <text evidence="14">Catalyzes the dephosphorylation of undecaprenyl diphosphate (UPP). Confers resistance to bacitracin.</text>
</comment>
<evidence type="ECO:0000256" key="10">
    <source>
        <dbReference type="ARBA" id="ARBA00023251"/>
    </source>
</evidence>
<organism evidence="15 16">
    <name type="scientific">Lishizhenia tianjinensis</name>
    <dbReference type="NCBI Taxonomy" id="477690"/>
    <lineage>
        <taxon>Bacteria</taxon>
        <taxon>Pseudomonadati</taxon>
        <taxon>Bacteroidota</taxon>
        <taxon>Flavobacteriia</taxon>
        <taxon>Flavobacteriales</taxon>
        <taxon>Crocinitomicaceae</taxon>
        <taxon>Lishizhenia</taxon>
    </lineage>
</organism>
<dbReference type="GO" id="GO:0009252">
    <property type="term" value="P:peptidoglycan biosynthetic process"/>
    <property type="evidence" value="ECO:0007669"/>
    <property type="project" value="UniProtKB-KW"/>
</dbReference>
<accession>A0A1I7B579</accession>
<feature type="transmembrane region" description="Helical" evidence="14">
    <location>
        <begin position="42"/>
        <end position="61"/>
    </location>
</feature>
<keyword evidence="16" id="KW-1185">Reference proteome</keyword>
<evidence type="ECO:0000256" key="12">
    <source>
        <dbReference type="ARBA" id="ARBA00032932"/>
    </source>
</evidence>
<keyword evidence="7 14" id="KW-0378">Hydrolase</keyword>
<evidence type="ECO:0000256" key="8">
    <source>
        <dbReference type="ARBA" id="ARBA00022989"/>
    </source>
</evidence>
<dbReference type="InterPro" id="IPR003824">
    <property type="entry name" value="UppP"/>
</dbReference>
<keyword evidence="14" id="KW-0573">Peptidoglycan synthesis</keyword>
<keyword evidence="14" id="KW-0961">Cell wall biogenesis/degradation</keyword>
<keyword evidence="5 14" id="KW-1003">Cell membrane</keyword>
<evidence type="ECO:0000256" key="6">
    <source>
        <dbReference type="ARBA" id="ARBA00022692"/>
    </source>
</evidence>
<keyword evidence="14" id="KW-0133">Cell shape</keyword>
<evidence type="ECO:0000256" key="13">
    <source>
        <dbReference type="ARBA" id="ARBA00047594"/>
    </source>
</evidence>
<dbReference type="GO" id="GO:0005886">
    <property type="term" value="C:plasma membrane"/>
    <property type="evidence" value="ECO:0007669"/>
    <property type="project" value="UniProtKB-SubCell"/>
</dbReference>
<comment type="catalytic activity">
    <reaction evidence="13 14">
        <text>di-trans,octa-cis-undecaprenyl diphosphate + H2O = di-trans,octa-cis-undecaprenyl phosphate + phosphate + H(+)</text>
        <dbReference type="Rhea" id="RHEA:28094"/>
        <dbReference type="ChEBI" id="CHEBI:15377"/>
        <dbReference type="ChEBI" id="CHEBI:15378"/>
        <dbReference type="ChEBI" id="CHEBI:43474"/>
        <dbReference type="ChEBI" id="CHEBI:58405"/>
        <dbReference type="ChEBI" id="CHEBI:60392"/>
        <dbReference type="EC" id="3.6.1.27"/>
    </reaction>
</comment>
<dbReference type="OrthoDB" id="9808289at2"/>
<dbReference type="PANTHER" id="PTHR30622">
    <property type="entry name" value="UNDECAPRENYL-DIPHOSPHATASE"/>
    <property type="match status" value="1"/>
</dbReference>
<comment type="miscellaneous">
    <text evidence="14">Bacitracin is thought to be involved in the inhibition of peptidoglycan synthesis by sequestering undecaprenyl diphosphate, thereby reducing the pool of lipid carrier available.</text>
</comment>
<dbReference type="GO" id="GO:0050380">
    <property type="term" value="F:undecaprenyl-diphosphatase activity"/>
    <property type="evidence" value="ECO:0007669"/>
    <property type="project" value="UniProtKB-UniRule"/>
</dbReference>
<evidence type="ECO:0000256" key="11">
    <source>
        <dbReference type="ARBA" id="ARBA00032707"/>
    </source>
</evidence>
<evidence type="ECO:0000256" key="4">
    <source>
        <dbReference type="ARBA" id="ARBA00021581"/>
    </source>
</evidence>
<dbReference type="Proteomes" id="UP000236454">
    <property type="component" value="Unassembled WGS sequence"/>
</dbReference>
<feature type="transmembrane region" description="Helical" evidence="14">
    <location>
        <begin position="248"/>
        <end position="268"/>
    </location>
</feature>
<feature type="transmembrane region" description="Helical" evidence="14">
    <location>
        <begin position="221"/>
        <end position="242"/>
    </location>
</feature>
<dbReference type="PANTHER" id="PTHR30622:SF2">
    <property type="entry name" value="UNDECAPRENYL-DIPHOSPHATASE"/>
    <property type="match status" value="1"/>
</dbReference>
<evidence type="ECO:0000256" key="3">
    <source>
        <dbReference type="ARBA" id="ARBA00012374"/>
    </source>
</evidence>
<evidence type="ECO:0000256" key="7">
    <source>
        <dbReference type="ARBA" id="ARBA00022801"/>
    </source>
</evidence>
<feature type="transmembrane region" description="Helical" evidence="14">
    <location>
        <begin position="184"/>
        <end position="201"/>
    </location>
</feature>
<sequence length="270" mass="29297">MDILDAIILGLIQGLTEFLPVSSSGHIFLGQVMMQKFSEEPLLFTIVLHLATALSTVVIFWKDIISIFKGLFQFKNNAETKFSLYIVLSMIPAGIVGLTLDDLIDSITQKDNQYFGLIIVGACLLFTAALLYFTEKSKTQTKEINAKNAFIIGVAQAIAVLPGISRSGSTIATGILLGVNREKMARFSFLMVLPLIVGAMLKKGKDYIDAGGENTIETLPLIVGFIVAFFTGLVACKWMIALVKKAKLTSFAIYCAAAGIVAISYSLFFV</sequence>
<protein>
    <recommendedName>
        <fullName evidence="4 14">Undecaprenyl-diphosphatase</fullName>
        <ecNumber evidence="3 14">3.6.1.27</ecNumber>
    </recommendedName>
    <alternativeName>
        <fullName evidence="12 14">Bacitracin resistance protein</fullName>
    </alternativeName>
    <alternativeName>
        <fullName evidence="11 14">Undecaprenyl pyrophosphate phosphatase</fullName>
    </alternativeName>
</protein>
<keyword evidence="9 14" id="KW-0472">Membrane</keyword>
<evidence type="ECO:0000256" key="1">
    <source>
        <dbReference type="ARBA" id="ARBA00004651"/>
    </source>
</evidence>
<dbReference type="EMBL" id="FPAS01000004">
    <property type="protein sequence ID" value="SFT82327.1"/>
    <property type="molecule type" value="Genomic_DNA"/>
</dbReference>
<dbReference type="EC" id="3.6.1.27" evidence="3 14"/>